<reference evidence="2 3" key="1">
    <citation type="submission" date="2024-06" db="EMBL/GenBank/DDBJ databases">
        <title>A chromosome level genome sequence of Diviner's sage (Salvia divinorum).</title>
        <authorList>
            <person name="Ford S.A."/>
            <person name="Ro D.-K."/>
            <person name="Ness R.W."/>
            <person name="Phillips M.A."/>
        </authorList>
    </citation>
    <scope>NUCLEOTIDE SEQUENCE [LARGE SCALE GENOMIC DNA]</scope>
    <source>
        <strain evidence="2">SAF-2024a</strain>
        <tissue evidence="2">Leaf</tissue>
    </source>
</reference>
<protein>
    <submittedName>
        <fullName evidence="2">Uncharacterized protein</fullName>
    </submittedName>
</protein>
<proteinExistence type="predicted"/>
<keyword evidence="3" id="KW-1185">Reference proteome</keyword>
<organism evidence="2 3">
    <name type="scientific">Salvia divinorum</name>
    <name type="common">Maria pastora</name>
    <name type="synonym">Diviner's sage</name>
    <dbReference type="NCBI Taxonomy" id="28513"/>
    <lineage>
        <taxon>Eukaryota</taxon>
        <taxon>Viridiplantae</taxon>
        <taxon>Streptophyta</taxon>
        <taxon>Embryophyta</taxon>
        <taxon>Tracheophyta</taxon>
        <taxon>Spermatophyta</taxon>
        <taxon>Magnoliopsida</taxon>
        <taxon>eudicotyledons</taxon>
        <taxon>Gunneridae</taxon>
        <taxon>Pentapetalae</taxon>
        <taxon>asterids</taxon>
        <taxon>lamiids</taxon>
        <taxon>Lamiales</taxon>
        <taxon>Lamiaceae</taxon>
        <taxon>Nepetoideae</taxon>
        <taxon>Mentheae</taxon>
        <taxon>Salviinae</taxon>
        <taxon>Salvia</taxon>
        <taxon>Salvia subgen. Calosphace</taxon>
    </lineage>
</organism>
<feature type="region of interest" description="Disordered" evidence="1">
    <location>
        <begin position="42"/>
        <end position="72"/>
    </location>
</feature>
<name>A0ABD1HBY8_SALDI</name>
<feature type="compositionally biased region" description="Polar residues" evidence="1">
    <location>
        <begin position="8"/>
        <end position="24"/>
    </location>
</feature>
<sequence length="168" mass="19104">MTDARMKLNSTTFNTPQTPPNDYNVSLEDLYTQEQIHESLNHETNQETGANSSTHSVRSPGSVKKLSRKRKPGDTLDAILEVMTKMHKDTNQHLEKMSTRIGYDFDLSAKRTEVSHLLGNITVLSYKQRFLACDILVKEPERLDLFVGMSEVDKTDYVLHILEELHGG</sequence>
<dbReference type="AlphaFoldDB" id="A0ABD1HBY8"/>
<accession>A0ABD1HBY8</accession>
<evidence type="ECO:0000313" key="2">
    <source>
        <dbReference type="EMBL" id="KAL1553679.1"/>
    </source>
</evidence>
<evidence type="ECO:0000256" key="1">
    <source>
        <dbReference type="SAM" id="MobiDB-lite"/>
    </source>
</evidence>
<evidence type="ECO:0000313" key="3">
    <source>
        <dbReference type="Proteomes" id="UP001567538"/>
    </source>
</evidence>
<dbReference type="EMBL" id="JBEAFC010000006">
    <property type="protein sequence ID" value="KAL1553679.1"/>
    <property type="molecule type" value="Genomic_DNA"/>
</dbReference>
<gene>
    <name evidence="2" type="ORF">AAHA92_14327</name>
</gene>
<comment type="caution">
    <text evidence="2">The sequence shown here is derived from an EMBL/GenBank/DDBJ whole genome shotgun (WGS) entry which is preliminary data.</text>
</comment>
<dbReference type="Proteomes" id="UP001567538">
    <property type="component" value="Unassembled WGS sequence"/>
</dbReference>
<feature type="compositionally biased region" description="Polar residues" evidence="1">
    <location>
        <begin position="46"/>
        <end position="59"/>
    </location>
</feature>
<feature type="region of interest" description="Disordered" evidence="1">
    <location>
        <begin position="1"/>
        <end position="25"/>
    </location>
</feature>